<reference evidence="1 2" key="1">
    <citation type="submission" date="2009-08" db="EMBL/GenBank/DDBJ databases">
        <authorList>
            <person name="Qin X."/>
            <person name="Bachman B."/>
            <person name="Battles P."/>
            <person name="Bell A."/>
            <person name="Bess C."/>
            <person name="Bickham C."/>
            <person name="Chaboub L."/>
            <person name="Chen D."/>
            <person name="Coyle M."/>
            <person name="Deiros D.R."/>
            <person name="Dinh H."/>
            <person name="Forbes L."/>
            <person name="Fowler G."/>
            <person name="Francisco L."/>
            <person name="Fu Q."/>
            <person name="Gubbala S."/>
            <person name="Hale W."/>
            <person name="Han Y."/>
            <person name="Hemphill L."/>
            <person name="Highlander S.K."/>
            <person name="Hirani K."/>
            <person name="Hogues M."/>
            <person name="Jackson L."/>
            <person name="Jakkamsetti A."/>
            <person name="Javaid M."/>
            <person name="Jiang H."/>
            <person name="Korchina V."/>
            <person name="Kovar C."/>
            <person name="Lara F."/>
            <person name="Lee S."/>
            <person name="Mata R."/>
            <person name="Mathew T."/>
            <person name="Moen C."/>
            <person name="Morales K."/>
            <person name="Munidasa M."/>
            <person name="Nazareth L."/>
            <person name="Ngo R."/>
            <person name="Nguyen L."/>
            <person name="Okwuonu G."/>
            <person name="Ongeri F."/>
            <person name="Patil S."/>
            <person name="Petrosino J."/>
            <person name="Pham C."/>
            <person name="Pham P."/>
            <person name="Pu L.-L."/>
            <person name="Puazo M."/>
            <person name="Raj R."/>
            <person name="Reid J."/>
            <person name="Rouhana J."/>
            <person name="Saada N."/>
            <person name="Shang Y."/>
            <person name="Simmons D."/>
            <person name="Thornton R."/>
            <person name="Warren J."/>
            <person name="Weissenberger G."/>
            <person name="Zhang J."/>
            <person name="Zhang L."/>
            <person name="Zhou C."/>
            <person name="Zhu D."/>
            <person name="Muzny D."/>
            <person name="Worley K."/>
            <person name="Gibbs R."/>
        </authorList>
    </citation>
    <scope>NUCLEOTIDE SEQUENCE [LARGE SCALE GENOMIC DNA]</scope>
    <source>
        <strain evidence="2">ATCC 15826 / DSM 8339 / NCTC 10426 / 6573</strain>
    </source>
</reference>
<keyword evidence="2" id="KW-1185">Reference proteome</keyword>
<dbReference type="Proteomes" id="UP000004870">
    <property type="component" value="Unassembled WGS sequence"/>
</dbReference>
<dbReference type="EMBL" id="ACKY01000130">
    <property type="protein sequence ID" value="EEV87479.1"/>
    <property type="molecule type" value="Genomic_DNA"/>
</dbReference>
<comment type="caution">
    <text evidence="1">The sequence shown here is derived from an EMBL/GenBank/DDBJ whole genome shotgun (WGS) entry which is preliminary data.</text>
</comment>
<organism evidence="1 2">
    <name type="scientific">Cardiobacterium hominis (strain ATCC 15826 / DSM 8339 / NCTC 10426 / 6573)</name>
    <dbReference type="NCBI Taxonomy" id="638300"/>
    <lineage>
        <taxon>Bacteria</taxon>
        <taxon>Pseudomonadati</taxon>
        <taxon>Pseudomonadota</taxon>
        <taxon>Gammaproteobacteria</taxon>
        <taxon>Cardiobacteriales</taxon>
        <taxon>Cardiobacteriaceae</taxon>
        <taxon>Cardiobacterium</taxon>
    </lineage>
</organism>
<accession>C8ND86</accession>
<name>C8ND86_CARH6</name>
<gene>
    <name evidence="1" type="ORF">HMPREF0198_2464</name>
</gene>
<sequence>MKSDELKIQRCLNKKQTLFPKKLLPFCARKNNYCKIAAPPIALLPLNRIYSGRRKWQGGLFMPYIFGFLGDSATGLDDFMLYLQPVMQFSQASL</sequence>
<dbReference type="AlphaFoldDB" id="C8ND86"/>
<evidence type="ECO:0000313" key="2">
    <source>
        <dbReference type="Proteomes" id="UP000004870"/>
    </source>
</evidence>
<dbReference type="HOGENOM" id="CLU_2380931_0_0_6"/>
<evidence type="ECO:0000313" key="1">
    <source>
        <dbReference type="EMBL" id="EEV87479.1"/>
    </source>
</evidence>
<proteinExistence type="predicted"/>
<protein>
    <submittedName>
        <fullName evidence="1">Uncharacterized protein</fullName>
    </submittedName>
</protein>